<evidence type="ECO:0000313" key="1">
    <source>
        <dbReference type="EMBL" id="KAJ8470147.1"/>
    </source>
</evidence>
<reference evidence="1 2" key="1">
    <citation type="submission" date="2022-12" db="EMBL/GenBank/DDBJ databases">
        <title>Chromosome-scale assembly of the Ensete ventricosum genome.</title>
        <authorList>
            <person name="Dussert Y."/>
            <person name="Stocks J."/>
            <person name="Wendawek A."/>
            <person name="Woldeyes F."/>
            <person name="Nichols R.A."/>
            <person name="Borrell J.S."/>
        </authorList>
    </citation>
    <scope>NUCLEOTIDE SEQUENCE [LARGE SCALE GENOMIC DNA]</scope>
    <source>
        <strain evidence="2">cv. Maze</strain>
        <tissue evidence="1">Seeds</tissue>
    </source>
</reference>
<sequence length="83" mass="9080">MVSACRRTSRFTGVDPLGNRCDLDAPNGQNGSVGSAYEAAACHADTETRDRRAADSTRALSRYCPSPYLQNDQNVLESIYLDH</sequence>
<gene>
    <name evidence="1" type="ORF">OPV22_024490</name>
</gene>
<accession>A0AAV8QF25</accession>
<proteinExistence type="predicted"/>
<comment type="caution">
    <text evidence="1">The sequence shown here is derived from an EMBL/GenBank/DDBJ whole genome shotgun (WGS) entry which is preliminary data.</text>
</comment>
<keyword evidence="2" id="KW-1185">Reference proteome</keyword>
<protein>
    <submittedName>
        <fullName evidence="1">Uncharacterized protein</fullName>
    </submittedName>
</protein>
<dbReference type="Proteomes" id="UP001222027">
    <property type="component" value="Unassembled WGS sequence"/>
</dbReference>
<dbReference type="EMBL" id="JAQQAF010000007">
    <property type="protein sequence ID" value="KAJ8470147.1"/>
    <property type="molecule type" value="Genomic_DNA"/>
</dbReference>
<name>A0AAV8QF25_ENSVE</name>
<organism evidence="1 2">
    <name type="scientific">Ensete ventricosum</name>
    <name type="common">Abyssinian banana</name>
    <name type="synonym">Musa ensete</name>
    <dbReference type="NCBI Taxonomy" id="4639"/>
    <lineage>
        <taxon>Eukaryota</taxon>
        <taxon>Viridiplantae</taxon>
        <taxon>Streptophyta</taxon>
        <taxon>Embryophyta</taxon>
        <taxon>Tracheophyta</taxon>
        <taxon>Spermatophyta</taxon>
        <taxon>Magnoliopsida</taxon>
        <taxon>Liliopsida</taxon>
        <taxon>Zingiberales</taxon>
        <taxon>Musaceae</taxon>
        <taxon>Ensete</taxon>
    </lineage>
</organism>
<dbReference type="AlphaFoldDB" id="A0AAV8QF25"/>
<evidence type="ECO:0000313" key="2">
    <source>
        <dbReference type="Proteomes" id="UP001222027"/>
    </source>
</evidence>